<gene>
    <name evidence="1" type="ORF">G9C98_004598</name>
</gene>
<proteinExistence type="predicted"/>
<reference evidence="1" key="2">
    <citation type="submission" date="2021-04" db="EMBL/GenBank/DDBJ databases">
        <title>Genome-wide patterns of bracovirus chromosomal integration into multiple host tissues during parasitism.</title>
        <authorList>
            <person name="Chebbi M.A.C."/>
        </authorList>
    </citation>
    <scope>NUCLEOTIDE SEQUENCE</scope>
    <source>
        <tissue evidence="1">Whole body</tissue>
    </source>
</reference>
<keyword evidence="2" id="KW-1185">Reference proteome</keyword>
<reference evidence="1" key="1">
    <citation type="submission" date="2020-03" db="EMBL/GenBank/DDBJ databases">
        <authorList>
            <person name="Chebbi M.A."/>
            <person name="Drezen J.M."/>
        </authorList>
    </citation>
    <scope>NUCLEOTIDE SEQUENCE</scope>
    <source>
        <tissue evidence="1">Whole body</tissue>
    </source>
</reference>
<name>A0A8J5V6S4_9HYME</name>
<organism evidence="1 2">
    <name type="scientific">Cotesia typhae</name>
    <dbReference type="NCBI Taxonomy" id="2053667"/>
    <lineage>
        <taxon>Eukaryota</taxon>
        <taxon>Metazoa</taxon>
        <taxon>Ecdysozoa</taxon>
        <taxon>Arthropoda</taxon>
        <taxon>Hexapoda</taxon>
        <taxon>Insecta</taxon>
        <taxon>Pterygota</taxon>
        <taxon>Neoptera</taxon>
        <taxon>Endopterygota</taxon>
        <taxon>Hymenoptera</taxon>
        <taxon>Apocrita</taxon>
        <taxon>Ichneumonoidea</taxon>
        <taxon>Braconidae</taxon>
        <taxon>Microgastrinae</taxon>
        <taxon>Cotesia</taxon>
    </lineage>
</organism>
<dbReference type="EMBL" id="JAAOIC020000049">
    <property type="protein sequence ID" value="KAG8036019.1"/>
    <property type="molecule type" value="Genomic_DNA"/>
</dbReference>
<protein>
    <submittedName>
        <fullName evidence="1">Uncharacterized protein</fullName>
    </submittedName>
</protein>
<evidence type="ECO:0000313" key="2">
    <source>
        <dbReference type="Proteomes" id="UP000729913"/>
    </source>
</evidence>
<dbReference type="OrthoDB" id="10265761at2759"/>
<comment type="caution">
    <text evidence="1">The sequence shown here is derived from an EMBL/GenBank/DDBJ whole genome shotgun (WGS) entry which is preliminary data.</text>
</comment>
<dbReference type="AlphaFoldDB" id="A0A8J5V6S4"/>
<evidence type="ECO:0000313" key="1">
    <source>
        <dbReference type="EMBL" id="KAG8036019.1"/>
    </source>
</evidence>
<accession>A0A8J5V6S4</accession>
<dbReference type="Proteomes" id="UP000729913">
    <property type="component" value="Unassembled WGS sequence"/>
</dbReference>
<sequence length="354" mass="41526">MTSTSCDEIKDSVKKEECLSKKAIWCHKLEDAEKRHQCFRKKCFREVYDYNARAIIKTRLPFVFPIVNYYAIPRRGNEIQAYEAILTSYNRWVKFSELAFDLYGYLEHLSRKDYVCADVCEKYIALATTSKIFIYINLKQKPFYSFVNSPSISYVIKEVKFGYYTDEDDNNHLYIVATFESGDSKAWMIHTDDDDYRTTNWIDTKQIKNSEPKYKNLCSGTARNFYSSSNLEINKHTIRDKKMKIECSIDLSKKKEDSKKSSERMTTFSNEIVALDSNDMNIYAVTCRVDKNLDSTVEELFLERFVCQDVLLICTKGGIAYDRKYCYEPLPKEFNSNTKVYLTMEDFIICTCGK</sequence>